<gene>
    <name evidence="16" type="ORF">HMPREF2086_01688</name>
</gene>
<feature type="domain" description="ATP-grasp" evidence="14">
    <location>
        <begin position="157"/>
        <end position="355"/>
    </location>
</feature>
<dbReference type="PROSITE" id="PS00866">
    <property type="entry name" value="CPSASE_1"/>
    <property type="match status" value="1"/>
</dbReference>
<dbReference type="UniPathway" id="UPA00655">
    <property type="reaction ID" value="UER00711"/>
</dbReference>
<evidence type="ECO:0000256" key="5">
    <source>
        <dbReference type="ARBA" id="ARBA00022598"/>
    </source>
</evidence>
<evidence type="ECO:0000313" key="16">
    <source>
        <dbReference type="EMBL" id="ETD22889.1"/>
    </source>
</evidence>
<dbReference type="SUPFAM" id="SSF56059">
    <property type="entry name" value="Glutathione synthetase ATP-binding domain-like"/>
    <property type="match status" value="1"/>
</dbReference>
<feature type="region of interest" description="Disordered" evidence="13">
    <location>
        <begin position="1"/>
        <end position="37"/>
    </location>
</feature>
<feature type="compositionally biased region" description="Polar residues" evidence="13">
    <location>
        <begin position="1"/>
        <end position="26"/>
    </location>
</feature>
<dbReference type="InterPro" id="IPR005479">
    <property type="entry name" value="CPAse_ATP-bd"/>
</dbReference>
<evidence type="ECO:0000256" key="13">
    <source>
        <dbReference type="SAM" id="MobiDB-lite"/>
    </source>
</evidence>
<evidence type="ECO:0000256" key="9">
    <source>
        <dbReference type="ARBA" id="ARBA00022842"/>
    </source>
</evidence>
<evidence type="ECO:0000256" key="10">
    <source>
        <dbReference type="ARBA" id="ARBA00048600"/>
    </source>
</evidence>
<dbReference type="SMART" id="SM00878">
    <property type="entry name" value="Biotin_carb_C"/>
    <property type="match status" value="1"/>
</dbReference>
<evidence type="ECO:0000259" key="14">
    <source>
        <dbReference type="PROSITE" id="PS50975"/>
    </source>
</evidence>
<dbReference type="PATRIC" id="fig|1357400.3.peg.2268"/>
<dbReference type="PROSITE" id="PS00867">
    <property type="entry name" value="CPSASE_2"/>
    <property type="match status" value="1"/>
</dbReference>
<dbReference type="Proteomes" id="UP000018731">
    <property type="component" value="Unassembled WGS sequence"/>
</dbReference>
<feature type="domain" description="Biotin carboxylation" evidence="15">
    <location>
        <begin position="38"/>
        <end position="482"/>
    </location>
</feature>
<evidence type="ECO:0000256" key="4">
    <source>
        <dbReference type="ARBA" id="ARBA00013263"/>
    </source>
</evidence>
<dbReference type="eggNOG" id="COG0439">
    <property type="taxonomic scope" value="Bacteria"/>
</dbReference>
<dbReference type="GO" id="GO:0005524">
    <property type="term" value="F:ATP binding"/>
    <property type="evidence" value="ECO:0007669"/>
    <property type="project" value="UniProtKB-UniRule"/>
</dbReference>
<evidence type="ECO:0000256" key="2">
    <source>
        <dbReference type="ARBA" id="ARBA00004956"/>
    </source>
</evidence>
<dbReference type="InterPro" id="IPR005481">
    <property type="entry name" value="BC-like_N"/>
</dbReference>
<evidence type="ECO:0000256" key="3">
    <source>
        <dbReference type="ARBA" id="ARBA00011750"/>
    </source>
</evidence>
<dbReference type="InterPro" id="IPR011764">
    <property type="entry name" value="Biotin_carboxylation_dom"/>
</dbReference>
<dbReference type="GO" id="GO:0006633">
    <property type="term" value="P:fatty acid biosynthetic process"/>
    <property type="evidence" value="ECO:0007669"/>
    <property type="project" value="UniProtKB-KW"/>
</dbReference>
<dbReference type="Pfam" id="PF00289">
    <property type="entry name" value="Biotin_carb_N"/>
    <property type="match status" value="1"/>
</dbReference>
<dbReference type="Pfam" id="PF02785">
    <property type="entry name" value="Biotin_carb_C"/>
    <property type="match status" value="1"/>
</dbReference>
<organism evidence="16 17">
    <name type="scientific">Helicobacter macacae MIT 99-5501</name>
    <dbReference type="NCBI Taxonomy" id="1357400"/>
    <lineage>
        <taxon>Bacteria</taxon>
        <taxon>Pseudomonadati</taxon>
        <taxon>Campylobacterota</taxon>
        <taxon>Epsilonproteobacteria</taxon>
        <taxon>Campylobacterales</taxon>
        <taxon>Helicobacteraceae</taxon>
        <taxon>Helicobacter</taxon>
    </lineage>
</organism>
<evidence type="ECO:0000313" key="17">
    <source>
        <dbReference type="Proteomes" id="UP000018731"/>
    </source>
</evidence>
<reference evidence="16 17" key="1">
    <citation type="journal article" date="2014" name="Genome Announc.">
        <title>Draft genome sequences of six enterohepatic helicobacter species isolated from humans and one from rhesus macaques.</title>
        <authorList>
            <person name="Shen Z."/>
            <person name="Sheh A."/>
            <person name="Young S.K."/>
            <person name="Abouelliel A."/>
            <person name="Ward D.V."/>
            <person name="Earl A.M."/>
            <person name="Fox J.G."/>
        </authorList>
    </citation>
    <scope>NUCLEOTIDE SEQUENCE [LARGE SCALE GENOMIC DNA]</scope>
    <source>
        <strain evidence="16 17">MIT 99-5501</strain>
    </source>
</reference>
<evidence type="ECO:0000256" key="11">
    <source>
        <dbReference type="PROSITE-ProRule" id="PRU00409"/>
    </source>
</evidence>
<comment type="function">
    <text evidence="1 12">This protein is a component of the acetyl coenzyme A carboxylase complex; first, biotin carboxylase catalyzes the carboxylation of the carrier protein and then the transcarboxylase transfers the carboxyl group to form malonyl-CoA.</text>
</comment>
<dbReference type="InterPro" id="IPR004549">
    <property type="entry name" value="Acetyl_CoA_COase_biotin_COase"/>
</dbReference>
<comment type="caution">
    <text evidence="16">The sequence shown here is derived from an EMBL/GenBank/DDBJ whole genome shotgun (WGS) entry which is preliminary data.</text>
</comment>
<dbReference type="InterPro" id="IPR016185">
    <property type="entry name" value="PreATP-grasp_dom_sf"/>
</dbReference>
<keyword evidence="5 12" id="KW-0436">Ligase</keyword>
<dbReference type="PANTHER" id="PTHR48095:SF2">
    <property type="entry name" value="BIOTIN CARBOXYLASE, CHLOROPLASTIC"/>
    <property type="match status" value="1"/>
</dbReference>
<dbReference type="SUPFAM" id="SSF51246">
    <property type="entry name" value="Rudiment single hybrid motif"/>
    <property type="match status" value="1"/>
</dbReference>
<dbReference type="Pfam" id="PF02786">
    <property type="entry name" value="CPSase_L_D2"/>
    <property type="match status" value="1"/>
</dbReference>
<dbReference type="STRING" id="1357400.HMPREF2086_01688"/>
<dbReference type="PANTHER" id="PTHR48095">
    <property type="entry name" value="PYRUVATE CARBOXYLASE SUBUNIT A"/>
    <property type="match status" value="1"/>
</dbReference>
<evidence type="ECO:0000256" key="1">
    <source>
        <dbReference type="ARBA" id="ARBA00003761"/>
    </source>
</evidence>
<keyword evidence="12" id="KW-0443">Lipid metabolism</keyword>
<keyword evidence="12" id="KW-0092">Biotin</keyword>
<dbReference type="RefSeq" id="WP_023928457.1">
    <property type="nucleotide sequence ID" value="NZ_KI669455.1"/>
</dbReference>
<dbReference type="EMBL" id="AZJI01000007">
    <property type="protein sequence ID" value="ETD22889.1"/>
    <property type="molecule type" value="Genomic_DNA"/>
</dbReference>
<keyword evidence="12" id="KW-0444">Lipid biosynthesis</keyword>
<comment type="catalytic activity">
    <reaction evidence="10 12">
        <text>N(6)-biotinyl-L-lysyl-[protein] + hydrogencarbonate + ATP = N(6)-carboxybiotinyl-L-lysyl-[protein] + ADP + phosphate + H(+)</text>
        <dbReference type="Rhea" id="RHEA:13501"/>
        <dbReference type="Rhea" id="RHEA-COMP:10505"/>
        <dbReference type="Rhea" id="RHEA-COMP:10506"/>
        <dbReference type="ChEBI" id="CHEBI:15378"/>
        <dbReference type="ChEBI" id="CHEBI:17544"/>
        <dbReference type="ChEBI" id="CHEBI:30616"/>
        <dbReference type="ChEBI" id="CHEBI:43474"/>
        <dbReference type="ChEBI" id="CHEBI:83144"/>
        <dbReference type="ChEBI" id="CHEBI:83145"/>
        <dbReference type="ChEBI" id="CHEBI:456216"/>
        <dbReference type="EC" id="6.3.4.14"/>
    </reaction>
</comment>
<dbReference type="InterPro" id="IPR005482">
    <property type="entry name" value="Biotin_COase_C"/>
</dbReference>
<evidence type="ECO:0000259" key="15">
    <source>
        <dbReference type="PROSITE" id="PS50979"/>
    </source>
</evidence>
<dbReference type="OrthoDB" id="9763189at2"/>
<keyword evidence="6" id="KW-0479">Metal-binding</keyword>
<keyword evidence="9" id="KW-0460">Magnesium</keyword>
<accession>V8C696</accession>
<evidence type="ECO:0000256" key="6">
    <source>
        <dbReference type="ARBA" id="ARBA00022723"/>
    </source>
</evidence>
<dbReference type="NCBIfam" id="NF006286">
    <property type="entry name" value="PRK08462.1"/>
    <property type="match status" value="1"/>
</dbReference>
<keyword evidence="12" id="KW-0276">Fatty acid metabolism</keyword>
<keyword evidence="17" id="KW-1185">Reference proteome</keyword>
<keyword evidence="8 11" id="KW-0067">ATP-binding</keyword>
<sequence length="482" mass="53165">MKPAKQANTLANNQDSAKSPKSNATKAQGAKSQPKPKKLERILIANRGEIALRAIRTIQEMGKQAIAIYSTADKDTHYLDVADVKICIGGAKSSESYLNIPAIMSTASLVDADAIFPGYGFLSENQHFVEICAHHGVEFIGPSSDVMVLMSDKSKAKDVMKDAGVPVIEGSDGALKDYNQAYEVAKKIGYPVILKAAAGGGGRGMRIVEDESLLKNLYLAAESEALSAFGDGTIYMEKFINKPKHIEVQILADKHGNVLHIGERDCSAQRRQQKLIEETPAVVLSQEVRANLLKTAVKAAKHIGYVGAGTFEFLLDSNNKDFFFMEMNTRLQVEHTVSEMVSGLDLVEWMIRIAEGDKLPSQDEIEFKGHSIECRITAEDPVKFYPSAGKITQWITPGGANVRLDSHAYAGYVVPMFYDSMIGKLIVWGEDRNKAIAKMKRALKEFKIEGIKSTIPFHIKMMSNADFLKSKIHTKYLEQDME</sequence>
<keyword evidence="12" id="KW-0275">Fatty acid biosynthesis</keyword>
<protein>
    <recommendedName>
        <fullName evidence="4 12">Biotin carboxylase</fullName>
        <ecNumber evidence="4 12">6.3.4.14</ecNumber>
    </recommendedName>
    <alternativeName>
        <fullName evidence="12">Acetyl-coenzyme A carboxylase biotin carboxylase subunit A</fullName>
    </alternativeName>
</protein>
<evidence type="ECO:0000256" key="8">
    <source>
        <dbReference type="ARBA" id="ARBA00022840"/>
    </source>
</evidence>
<dbReference type="HOGENOM" id="CLU_000395_3_2_7"/>
<dbReference type="EC" id="6.3.4.14" evidence="4 12"/>
<dbReference type="NCBIfam" id="TIGR00514">
    <property type="entry name" value="accC"/>
    <property type="match status" value="1"/>
</dbReference>
<comment type="pathway">
    <text evidence="2 12">Lipid metabolism; malonyl-CoA biosynthesis; malonyl-CoA from acetyl-CoA: step 1/1.</text>
</comment>
<dbReference type="PROSITE" id="PS50975">
    <property type="entry name" value="ATP_GRASP"/>
    <property type="match status" value="1"/>
</dbReference>
<evidence type="ECO:0000256" key="12">
    <source>
        <dbReference type="RuleBase" id="RU365063"/>
    </source>
</evidence>
<dbReference type="InterPro" id="IPR011761">
    <property type="entry name" value="ATP-grasp"/>
</dbReference>
<dbReference type="FunFam" id="3.30.1490.20:FF:000018">
    <property type="entry name" value="Biotin carboxylase"/>
    <property type="match status" value="1"/>
</dbReference>
<comment type="subunit">
    <text evidence="3 12">Acetyl-CoA carboxylase is a heterohexamer of biotin carboxyl carrier protein, biotin carboxylase and the two subunits of carboxyl transferase in a 2:2 complex.</text>
</comment>
<dbReference type="GO" id="GO:2001295">
    <property type="term" value="P:malonyl-CoA biosynthetic process"/>
    <property type="evidence" value="ECO:0007669"/>
    <property type="project" value="UniProtKB-UniPathway"/>
</dbReference>
<dbReference type="InterPro" id="IPR011054">
    <property type="entry name" value="Rudment_hybrid_motif"/>
</dbReference>
<dbReference type="InterPro" id="IPR051602">
    <property type="entry name" value="ACC_Biotin_Carboxylase"/>
</dbReference>
<dbReference type="SUPFAM" id="SSF52440">
    <property type="entry name" value="PreATP-grasp domain"/>
    <property type="match status" value="1"/>
</dbReference>
<evidence type="ECO:0000256" key="7">
    <source>
        <dbReference type="ARBA" id="ARBA00022741"/>
    </source>
</evidence>
<dbReference type="GO" id="GO:0046872">
    <property type="term" value="F:metal ion binding"/>
    <property type="evidence" value="ECO:0007669"/>
    <property type="project" value="UniProtKB-KW"/>
</dbReference>
<dbReference type="NCBIfam" id="NF006367">
    <property type="entry name" value="PRK08591.1"/>
    <property type="match status" value="1"/>
</dbReference>
<proteinExistence type="predicted"/>
<dbReference type="AlphaFoldDB" id="V8C696"/>
<dbReference type="GO" id="GO:0004075">
    <property type="term" value="F:biotin carboxylase activity"/>
    <property type="evidence" value="ECO:0007669"/>
    <property type="project" value="UniProtKB-EC"/>
</dbReference>
<name>V8C696_9HELI</name>
<keyword evidence="7 11" id="KW-0547">Nucleotide-binding</keyword>
<dbReference type="Gene3D" id="3.30.470.20">
    <property type="entry name" value="ATP-grasp fold, B domain"/>
    <property type="match status" value="1"/>
</dbReference>
<dbReference type="PROSITE" id="PS50979">
    <property type="entry name" value="BC"/>
    <property type="match status" value="1"/>
</dbReference>